<dbReference type="Gene3D" id="1.10.10.60">
    <property type="entry name" value="Homeodomain-like"/>
    <property type="match status" value="1"/>
</dbReference>
<evidence type="ECO:0000313" key="3">
    <source>
        <dbReference type="Proteomes" id="UP001206925"/>
    </source>
</evidence>
<gene>
    <name evidence="2" type="ORF">M8C21_030167</name>
</gene>
<dbReference type="AlphaFoldDB" id="A0AAD5GWZ0"/>
<proteinExistence type="predicted"/>
<feature type="compositionally biased region" description="Polar residues" evidence="1">
    <location>
        <begin position="102"/>
        <end position="112"/>
    </location>
</feature>
<evidence type="ECO:0008006" key="4">
    <source>
        <dbReference type="Google" id="ProtNLM"/>
    </source>
</evidence>
<evidence type="ECO:0000256" key="1">
    <source>
        <dbReference type="SAM" id="MobiDB-lite"/>
    </source>
</evidence>
<evidence type="ECO:0000313" key="2">
    <source>
        <dbReference type="EMBL" id="KAI7755321.1"/>
    </source>
</evidence>
<comment type="caution">
    <text evidence="2">The sequence shown here is derived from an EMBL/GenBank/DDBJ whole genome shotgun (WGS) entry which is preliminary data.</text>
</comment>
<sequence length="218" mass="24335">MANPSANNNNSTTNVIIVTTTLLEDSAVAPSERALKHNNITLSKVWTPDEQSLLEQLLTKYASDSKVMRYAKIAPKLQNKTMRDVALRHIWMAEKVADEQVKPSSHATNHSNGHPHAHLSNSMDSDEDISYEEIGGEYGQLLEENVQTMKLISANFSALKVHENINLLSKIRNNILVLLKESVNDMCEMMKNMPPLPFKLNDKLANSILPESAVPMAF</sequence>
<feature type="region of interest" description="Disordered" evidence="1">
    <location>
        <begin position="98"/>
        <end position="126"/>
    </location>
</feature>
<dbReference type="InterPro" id="IPR009057">
    <property type="entry name" value="Homeodomain-like_sf"/>
</dbReference>
<dbReference type="EMBL" id="JAMZMK010001292">
    <property type="protein sequence ID" value="KAI7755321.1"/>
    <property type="molecule type" value="Genomic_DNA"/>
</dbReference>
<keyword evidence="3" id="KW-1185">Reference proteome</keyword>
<dbReference type="InterPro" id="IPR022228">
    <property type="entry name" value="DUF3755"/>
</dbReference>
<accession>A0AAD5GWZ0</accession>
<dbReference type="InterPro" id="IPR001005">
    <property type="entry name" value="SANT/Myb"/>
</dbReference>
<dbReference type="PANTHER" id="PTHR14000:SF1">
    <property type="entry name" value="HISTONE H2A DEUBIQUITINASE (DUF3755)"/>
    <property type="match status" value="1"/>
</dbReference>
<dbReference type="Proteomes" id="UP001206925">
    <property type="component" value="Unassembled WGS sequence"/>
</dbReference>
<protein>
    <recommendedName>
        <fullName evidence="4">Myb-like domain-containing protein</fullName>
    </recommendedName>
</protein>
<dbReference type="CDD" id="cd00167">
    <property type="entry name" value="SANT"/>
    <property type="match status" value="1"/>
</dbReference>
<dbReference type="Pfam" id="PF12579">
    <property type="entry name" value="DUF3755"/>
    <property type="match status" value="1"/>
</dbReference>
<name>A0AAD5GWZ0_AMBAR</name>
<organism evidence="2 3">
    <name type="scientific">Ambrosia artemisiifolia</name>
    <name type="common">Common ragweed</name>
    <dbReference type="NCBI Taxonomy" id="4212"/>
    <lineage>
        <taxon>Eukaryota</taxon>
        <taxon>Viridiplantae</taxon>
        <taxon>Streptophyta</taxon>
        <taxon>Embryophyta</taxon>
        <taxon>Tracheophyta</taxon>
        <taxon>Spermatophyta</taxon>
        <taxon>Magnoliopsida</taxon>
        <taxon>eudicotyledons</taxon>
        <taxon>Gunneridae</taxon>
        <taxon>Pentapetalae</taxon>
        <taxon>asterids</taxon>
        <taxon>campanulids</taxon>
        <taxon>Asterales</taxon>
        <taxon>Asteraceae</taxon>
        <taxon>Asteroideae</taxon>
        <taxon>Heliantheae alliance</taxon>
        <taxon>Heliantheae</taxon>
        <taxon>Ambrosia</taxon>
    </lineage>
</organism>
<dbReference type="SUPFAM" id="SSF46689">
    <property type="entry name" value="Homeodomain-like"/>
    <property type="match status" value="1"/>
</dbReference>
<dbReference type="PANTHER" id="PTHR14000">
    <property type="entry name" value="FINGER CCCH DOMAIN PROTEIN, PUTATIVE (DUF3755)-RELATED"/>
    <property type="match status" value="1"/>
</dbReference>
<reference evidence="2" key="1">
    <citation type="submission" date="2022-06" db="EMBL/GenBank/DDBJ databases">
        <title>Uncovering the hologenomic basis of an extraordinary plant invasion.</title>
        <authorList>
            <person name="Bieker V.C."/>
            <person name="Martin M.D."/>
            <person name="Gilbert T."/>
            <person name="Hodgins K."/>
            <person name="Battlay P."/>
            <person name="Petersen B."/>
            <person name="Wilson J."/>
        </authorList>
    </citation>
    <scope>NUCLEOTIDE SEQUENCE</scope>
    <source>
        <strain evidence="2">AA19_3_7</strain>
        <tissue evidence="2">Leaf</tissue>
    </source>
</reference>